<reference evidence="22" key="1">
    <citation type="submission" date="2025-08" db="UniProtKB">
        <authorList>
            <consortium name="RefSeq"/>
        </authorList>
    </citation>
    <scope>IDENTIFICATION</scope>
    <source>
        <tissue evidence="22">Meat</tissue>
    </source>
</reference>
<dbReference type="InterPro" id="IPR023298">
    <property type="entry name" value="ATPase_P-typ_TM_dom_sf"/>
</dbReference>
<dbReference type="Gene3D" id="3.40.50.1000">
    <property type="entry name" value="HAD superfamily/HAD-like"/>
    <property type="match status" value="1"/>
</dbReference>
<dbReference type="FunFam" id="1.20.1110.10:FF:000002">
    <property type="entry name" value="Calcium-transporting ATPase"/>
    <property type="match status" value="1"/>
</dbReference>
<evidence type="ECO:0000256" key="19">
    <source>
        <dbReference type="SAM" id="MobiDB-lite"/>
    </source>
</evidence>
<dbReference type="SFLD" id="SFLDS00003">
    <property type="entry name" value="Haloacid_Dehalogenase"/>
    <property type="match status" value="1"/>
</dbReference>
<feature type="region of interest" description="Disordered" evidence="19">
    <location>
        <begin position="1169"/>
        <end position="1218"/>
    </location>
</feature>
<dbReference type="FunFam" id="1.20.1110.10:FF:000008">
    <property type="entry name" value="Calcium-transporting ATPase"/>
    <property type="match status" value="1"/>
</dbReference>
<keyword evidence="12" id="KW-0460">Magnesium</keyword>
<dbReference type="InterPro" id="IPR059000">
    <property type="entry name" value="ATPase_P-type_domA"/>
</dbReference>
<keyword evidence="7 18" id="KW-0812">Transmembrane</keyword>
<dbReference type="Gene3D" id="3.40.1110.10">
    <property type="entry name" value="Calcium-transporting ATPase, cytoplasmic domain N"/>
    <property type="match status" value="1"/>
</dbReference>
<evidence type="ECO:0000256" key="16">
    <source>
        <dbReference type="ARBA" id="ARBA00023065"/>
    </source>
</evidence>
<feature type="compositionally biased region" description="Polar residues" evidence="19">
    <location>
        <begin position="1"/>
        <end position="13"/>
    </location>
</feature>
<dbReference type="RefSeq" id="XP_024595967.1">
    <property type="nucleotide sequence ID" value="XM_024740199.1"/>
</dbReference>
<dbReference type="GO" id="GO:0051480">
    <property type="term" value="P:regulation of cytosolic calcium ion concentration"/>
    <property type="evidence" value="ECO:0007669"/>
    <property type="project" value="TreeGrafter"/>
</dbReference>
<dbReference type="InterPro" id="IPR006068">
    <property type="entry name" value="ATPase_P-typ_cation-transptr_C"/>
</dbReference>
<keyword evidence="13" id="KW-0112">Calmodulin-binding</keyword>
<dbReference type="InterPro" id="IPR004014">
    <property type="entry name" value="ATPase_P-typ_cation-transptr_N"/>
</dbReference>
<dbReference type="FunFam" id="2.70.150.10:FF:000001">
    <property type="entry name" value="Calcium-transporting ATPase"/>
    <property type="match status" value="1"/>
</dbReference>
<proteinExistence type="inferred from homology"/>
<evidence type="ECO:0000256" key="6">
    <source>
        <dbReference type="ARBA" id="ARBA00022568"/>
    </source>
</evidence>
<dbReference type="Pfam" id="PF08282">
    <property type="entry name" value="Hydrolase_3"/>
    <property type="match status" value="1"/>
</dbReference>
<comment type="catalytic activity">
    <reaction evidence="18">
        <text>Ca(2+)(in) + ATP + H2O = Ca(2+)(out) + ADP + phosphate + H(+)</text>
        <dbReference type="Rhea" id="RHEA:18105"/>
        <dbReference type="ChEBI" id="CHEBI:15377"/>
        <dbReference type="ChEBI" id="CHEBI:15378"/>
        <dbReference type="ChEBI" id="CHEBI:29108"/>
        <dbReference type="ChEBI" id="CHEBI:30616"/>
        <dbReference type="ChEBI" id="CHEBI:43474"/>
        <dbReference type="ChEBI" id="CHEBI:456216"/>
        <dbReference type="EC" id="7.2.2.10"/>
    </reaction>
</comment>
<keyword evidence="21" id="KW-1185">Reference proteome</keyword>
<dbReference type="FunFam" id="3.40.1110.10:FF:000032">
    <property type="entry name" value="Calcium-transporting ATPase"/>
    <property type="match status" value="1"/>
</dbReference>
<organism evidence="21 22">
    <name type="scientific">Neophocaena asiaeorientalis asiaeorientalis</name>
    <name type="common">Yangtze finless porpoise</name>
    <name type="synonym">Neophocaena phocaenoides subsp. asiaeorientalis</name>
    <dbReference type="NCBI Taxonomy" id="1706337"/>
    <lineage>
        <taxon>Eukaryota</taxon>
        <taxon>Metazoa</taxon>
        <taxon>Chordata</taxon>
        <taxon>Craniata</taxon>
        <taxon>Vertebrata</taxon>
        <taxon>Euteleostomi</taxon>
        <taxon>Mammalia</taxon>
        <taxon>Eutheria</taxon>
        <taxon>Laurasiatheria</taxon>
        <taxon>Artiodactyla</taxon>
        <taxon>Whippomorpha</taxon>
        <taxon>Cetacea</taxon>
        <taxon>Odontoceti</taxon>
        <taxon>Phocoenidae</taxon>
        <taxon>Neophocaena</taxon>
    </lineage>
</organism>
<dbReference type="Gene3D" id="1.20.1110.10">
    <property type="entry name" value="Calcium-transporting ATPase, transmembrane domain"/>
    <property type="match status" value="3"/>
</dbReference>
<feature type="transmembrane region" description="Helical" evidence="18">
    <location>
        <begin position="418"/>
        <end position="444"/>
    </location>
</feature>
<dbReference type="GO" id="GO:0005524">
    <property type="term" value="F:ATP binding"/>
    <property type="evidence" value="ECO:0007669"/>
    <property type="project" value="UniProtKB-KW"/>
</dbReference>
<dbReference type="Pfam" id="PF00689">
    <property type="entry name" value="Cation_ATPase_C"/>
    <property type="match status" value="1"/>
</dbReference>
<evidence type="ECO:0000313" key="22">
    <source>
        <dbReference type="RefSeq" id="XP_024595967.1"/>
    </source>
</evidence>
<keyword evidence="8" id="KW-0479">Metal-binding</keyword>
<evidence type="ECO:0000256" key="13">
    <source>
        <dbReference type="ARBA" id="ARBA00022860"/>
    </source>
</evidence>
<dbReference type="Gene3D" id="2.70.150.10">
    <property type="entry name" value="Calcium-transporting ATPase, cytoplasmic transduction domain A"/>
    <property type="match status" value="1"/>
</dbReference>
<feature type="compositionally biased region" description="Low complexity" evidence="19">
    <location>
        <begin position="1195"/>
        <end position="1209"/>
    </location>
</feature>
<dbReference type="CTD" id="491"/>
<dbReference type="PROSITE" id="PS00154">
    <property type="entry name" value="ATPASE_E1_E2"/>
    <property type="match status" value="1"/>
</dbReference>
<keyword evidence="6 18" id="KW-0109">Calcium transport</keyword>
<dbReference type="SUPFAM" id="SSF81665">
    <property type="entry name" value="Calcium ATPase, transmembrane domain M"/>
    <property type="match status" value="1"/>
</dbReference>
<dbReference type="InterPro" id="IPR006408">
    <property type="entry name" value="P-type_ATPase_IIB"/>
</dbReference>
<protein>
    <recommendedName>
        <fullName evidence="18">Calcium-transporting ATPase</fullName>
        <ecNumber evidence="18">7.2.2.10</ecNumber>
    </recommendedName>
</protein>
<evidence type="ECO:0000256" key="15">
    <source>
        <dbReference type="ARBA" id="ARBA00022989"/>
    </source>
</evidence>
<dbReference type="GeneID" id="112396457"/>
<dbReference type="FunFam" id="3.40.50.1000:FF:000007">
    <property type="entry name" value="Calcium-transporting ATPase"/>
    <property type="match status" value="1"/>
</dbReference>
<feature type="transmembrane region" description="Helical" evidence="18">
    <location>
        <begin position="98"/>
        <end position="121"/>
    </location>
</feature>
<keyword evidence="3 18" id="KW-0813">Transport</keyword>
<evidence type="ECO:0000256" key="1">
    <source>
        <dbReference type="ARBA" id="ARBA00004651"/>
    </source>
</evidence>
<accession>A0A341B327</accession>
<feature type="transmembrane region" description="Helical" evidence="18">
    <location>
        <begin position="377"/>
        <end position="398"/>
    </location>
</feature>
<dbReference type="PRINTS" id="PR00119">
    <property type="entry name" value="CATATPASE"/>
</dbReference>
<dbReference type="SUPFAM" id="SSF56784">
    <property type="entry name" value="HAD-like"/>
    <property type="match status" value="1"/>
</dbReference>
<dbReference type="CDD" id="cd02081">
    <property type="entry name" value="P-type_ATPase_Ca_PMCA-like"/>
    <property type="match status" value="1"/>
</dbReference>
<dbReference type="InterPro" id="IPR001757">
    <property type="entry name" value="P_typ_ATPase"/>
</dbReference>
<dbReference type="SFLD" id="SFLDF00027">
    <property type="entry name" value="p-type_atpase"/>
    <property type="match status" value="1"/>
</dbReference>
<evidence type="ECO:0000256" key="12">
    <source>
        <dbReference type="ARBA" id="ARBA00022842"/>
    </source>
</evidence>
<evidence type="ECO:0000256" key="17">
    <source>
        <dbReference type="ARBA" id="ARBA00023136"/>
    </source>
</evidence>
<dbReference type="GO" id="GO:0005388">
    <property type="term" value="F:P-type calcium transporter activity"/>
    <property type="evidence" value="ECO:0007669"/>
    <property type="project" value="UniProtKB-EC"/>
</dbReference>
<dbReference type="InterPro" id="IPR036412">
    <property type="entry name" value="HAD-like_sf"/>
</dbReference>
<dbReference type="PRINTS" id="PR00121">
    <property type="entry name" value="NAKATPASE"/>
</dbReference>
<dbReference type="InterPro" id="IPR044492">
    <property type="entry name" value="P_typ_ATPase_HD_dom"/>
</dbReference>
<evidence type="ECO:0000256" key="18">
    <source>
        <dbReference type="RuleBase" id="RU361146"/>
    </source>
</evidence>
<dbReference type="GO" id="GO:0030165">
    <property type="term" value="F:PDZ domain binding"/>
    <property type="evidence" value="ECO:0007669"/>
    <property type="project" value="TreeGrafter"/>
</dbReference>
<dbReference type="PANTHER" id="PTHR24093:SF377">
    <property type="entry name" value="PLASMA MEMBRANE CALCIUM-TRANSPORTING ATPASE 2"/>
    <property type="match status" value="1"/>
</dbReference>
<evidence type="ECO:0000256" key="8">
    <source>
        <dbReference type="ARBA" id="ARBA00022723"/>
    </source>
</evidence>
<comment type="function">
    <text evidence="18">Catalyzes the hydrolysis of ATP coupled with the transport of calcium.</text>
</comment>
<keyword evidence="14" id="KW-1278">Translocase</keyword>
<dbReference type="GO" id="GO:0098839">
    <property type="term" value="C:postsynaptic density membrane"/>
    <property type="evidence" value="ECO:0007669"/>
    <property type="project" value="TreeGrafter"/>
</dbReference>
<evidence type="ECO:0000256" key="10">
    <source>
        <dbReference type="ARBA" id="ARBA00022837"/>
    </source>
</evidence>
<feature type="region of interest" description="Disordered" evidence="19">
    <location>
        <begin position="296"/>
        <end position="356"/>
    </location>
</feature>
<keyword evidence="16 18" id="KW-0406">Ion transport</keyword>
<feature type="compositionally biased region" description="Low complexity" evidence="19">
    <location>
        <begin position="1171"/>
        <end position="1186"/>
    </location>
</feature>
<dbReference type="InterPro" id="IPR023299">
    <property type="entry name" value="ATPase_P-typ_cyto_dom_N"/>
</dbReference>
<evidence type="ECO:0000256" key="11">
    <source>
        <dbReference type="ARBA" id="ARBA00022840"/>
    </source>
</evidence>
<feature type="transmembrane region" description="Helical" evidence="18">
    <location>
        <begin position="1038"/>
        <end position="1059"/>
    </location>
</feature>
<feature type="transmembrane region" description="Helical" evidence="18">
    <location>
        <begin position="1006"/>
        <end position="1026"/>
    </location>
</feature>
<dbReference type="SFLD" id="SFLDG00002">
    <property type="entry name" value="C1.7:_P-type_atpase_like"/>
    <property type="match status" value="1"/>
</dbReference>
<feature type="transmembrane region" description="Helical" evidence="18">
    <location>
        <begin position="930"/>
        <end position="948"/>
    </location>
</feature>
<dbReference type="Proteomes" id="UP000252040">
    <property type="component" value="Unplaced"/>
</dbReference>
<dbReference type="FunFam" id="1.20.1110.10:FF:000001">
    <property type="entry name" value="Calcium-transporting ATPase"/>
    <property type="match status" value="1"/>
</dbReference>
<feature type="transmembrane region" description="Helical" evidence="18">
    <location>
        <begin position="151"/>
        <end position="170"/>
    </location>
</feature>
<dbReference type="GO" id="GO:0046872">
    <property type="term" value="F:metal ion binding"/>
    <property type="evidence" value="ECO:0007669"/>
    <property type="project" value="UniProtKB-KW"/>
</dbReference>
<dbReference type="InterPro" id="IPR018303">
    <property type="entry name" value="ATPase_P-typ_P_site"/>
</dbReference>
<evidence type="ECO:0000256" key="9">
    <source>
        <dbReference type="ARBA" id="ARBA00022741"/>
    </source>
</evidence>
<evidence type="ECO:0000256" key="7">
    <source>
        <dbReference type="ARBA" id="ARBA00022692"/>
    </source>
</evidence>
<evidence type="ECO:0000256" key="2">
    <source>
        <dbReference type="ARBA" id="ARBA00006124"/>
    </source>
</evidence>
<comment type="caution">
    <text evidence="18">Lacks conserved residue(s) required for the propagation of feature annotation.</text>
</comment>
<feature type="compositionally biased region" description="Basic and acidic residues" evidence="19">
    <location>
        <begin position="296"/>
        <end position="311"/>
    </location>
</feature>
<keyword evidence="17 18" id="KW-0472">Membrane</keyword>
<dbReference type="InterPro" id="IPR022141">
    <property type="entry name" value="ATP_Ca_trans_C"/>
</dbReference>
<keyword evidence="5" id="KW-0597">Phosphoprotein</keyword>
<dbReference type="SUPFAM" id="SSF81653">
    <property type="entry name" value="Calcium ATPase, transduction domain A"/>
    <property type="match status" value="1"/>
</dbReference>
<feature type="domain" description="Cation-transporting P-type ATPase N-terminal" evidence="20">
    <location>
        <begin position="47"/>
        <end position="123"/>
    </location>
</feature>
<dbReference type="EC" id="7.2.2.10" evidence="18"/>
<dbReference type="SUPFAM" id="SSF81660">
    <property type="entry name" value="Metal cation-transporting ATPase, ATP-binding domain N"/>
    <property type="match status" value="1"/>
</dbReference>
<comment type="subcellular location">
    <subcellularLocation>
        <location evidence="1">Cell membrane</location>
        <topology evidence="1">Multi-pass membrane protein</topology>
    </subcellularLocation>
    <subcellularLocation>
        <location evidence="18">Membrane</location>
        <topology evidence="18">Multi-pass membrane protein</topology>
    </subcellularLocation>
</comment>
<keyword evidence="15 18" id="KW-1133">Transmembrane helix</keyword>
<keyword evidence="11 18" id="KW-0067">ATP-binding</keyword>
<keyword evidence="9 18" id="KW-0547">Nucleotide-binding</keyword>
<evidence type="ECO:0000256" key="14">
    <source>
        <dbReference type="ARBA" id="ARBA00022967"/>
    </source>
</evidence>
<feature type="region of interest" description="Disordered" evidence="19">
    <location>
        <begin position="1"/>
        <end position="24"/>
    </location>
</feature>
<dbReference type="Pfam" id="PF13246">
    <property type="entry name" value="Cation_ATPase"/>
    <property type="match status" value="1"/>
</dbReference>
<keyword evidence="10 18" id="KW-0106">Calcium</keyword>
<evidence type="ECO:0000256" key="3">
    <source>
        <dbReference type="ARBA" id="ARBA00022448"/>
    </source>
</evidence>
<dbReference type="SMART" id="SM00831">
    <property type="entry name" value="Cation_ATPase_N"/>
    <property type="match status" value="1"/>
</dbReference>
<dbReference type="Pfam" id="PF00122">
    <property type="entry name" value="E1-E2_ATPase"/>
    <property type="match status" value="1"/>
</dbReference>
<evidence type="ECO:0000313" key="21">
    <source>
        <dbReference type="Proteomes" id="UP000252040"/>
    </source>
</evidence>
<evidence type="ECO:0000256" key="4">
    <source>
        <dbReference type="ARBA" id="ARBA00022475"/>
    </source>
</evidence>
<dbReference type="AlphaFoldDB" id="A0A341B327"/>
<gene>
    <name evidence="22" type="primary">ATP2B2</name>
</gene>
<dbReference type="InterPro" id="IPR008250">
    <property type="entry name" value="ATPase_P-typ_transduc_dom_A_sf"/>
</dbReference>
<dbReference type="GO" id="GO:0098978">
    <property type="term" value="C:glutamatergic synapse"/>
    <property type="evidence" value="ECO:0007669"/>
    <property type="project" value="UniProtKB-ARBA"/>
</dbReference>
<dbReference type="GO" id="GO:0016887">
    <property type="term" value="F:ATP hydrolysis activity"/>
    <property type="evidence" value="ECO:0007669"/>
    <property type="project" value="InterPro"/>
</dbReference>
<dbReference type="Pfam" id="PF12424">
    <property type="entry name" value="ATP_Ca_trans_C"/>
    <property type="match status" value="1"/>
</dbReference>
<dbReference type="NCBIfam" id="TIGR01494">
    <property type="entry name" value="ATPase_P-type"/>
    <property type="match status" value="3"/>
</dbReference>
<dbReference type="InterPro" id="IPR023214">
    <property type="entry name" value="HAD_sf"/>
</dbReference>
<dbReference type="GO" id="GO:0005516">
    <property type="term" value="F:calmodulin binding"/>
    <property type="evidence" value="ECO:0007669"/>
    <property type="project" value="UniProtKB-KW"/>
</dbReference>
<evidence type="ECO:0000256" key="5">
    <source>
        <dbReference type="ARBA" id="ARBA00022553"/>
    </source>
</evidence>
<evidence type="ECO:0000259" key="20">
    <source>
        <dbReference type="SMART" id="SM00831"/>
    </source>
</evidence>
<dbReference type="PANTHER" id="PTHR24093">
    <property type="entry name" value="CATION TRANSPORTING ATPASE"/>
    <property type="match status" value="1"/>
</dbReference>
<sequence>MGDMTNSDFYSKNQRNESSHGGEFGCTMEELRSLMELRGTEAVVKIKETYGDTDTICRRLKTSPVEGLPGTAPDLEKRKQIFGQNFIPPKKPKTFLQLVWEALQDVTLIILEIAAIISLGLSFYHPPGENNEGCATAQAGAEDEGEAEAGWIEGAAILLSVICVVLVTAFNDWSKEKQFRGLQSRIEQEQKFTVVRAGQVVQIPVAEIVVGDIAQVKYGDLLPADGLFIQGNDLKIDESSLTGESDQVRKSVDKDPMLLSGTHVMEGSGRMVVTAVGVNSQTGIIFTLLGAGGEEEEKKDKKELKERESKMQDGNVDASQSKAKQQDGAAAMEMQPLKSAEGGDTDDKKKASMHKKEKSVLQGKLTKLAVQIGKAGLVMSAITVIILVLYFTVDTFVVNQKPWLPECTPVYVQYFVKFFIIGVTVLVVAVPEGLPLAVTISLAYSVKKMMKDNNLVRHLDACETMGNATAICSDKTGTLTTNRMTVVQVYVGDVHYKEVPDPSSINAKTMELLVSAIAINSAYTTKILPPEKEGALPKQVGNKTECGLLGFVLDLKQDYESVRSQMPEEKLYKVYTFNSVRKSMSTVIKLPDESFRMYSKGASEIVLKKCCKILNGAGEPRVFRPRDRDEMVKKVIEPMACDGLRTICVAYRDLPGSPEPDWDNENDILNDLTCICVVGIEDPVRPEVPEAIRKCQRAGITVRMVTGDNINTARAIAIKCGIIHPGEDFLCLEGKEFNRRIRNEKGEIEQERIDKIWPKLRVLARSSPTDKHTLVKGIIDSTHTEQRQVVAVTGDGTNDGPALKKADVGFAMGIAGTDVAKEASDIILTDDNFSSIVKAVMWGRNVYDSISKFLQFQLTVNVVAVIVAFTGACITQDSPLKAVQMLWVNLIMDTFASLALATEPPTESLLLRKPYGRNKPLISRTMMKNILGHAVYQLTLIFTLLFVGEKMFQIDSGRNAPLHSPPSEHYTIIFNTFVMMQLFNEINARKIHGERNVFDGIFRNPIFCTIVLGTFTIQIVIVQFGGKPFSCSPLQLDQWLWCIFIGLGELVWGQVIATIPTSRLKFLKEAGRLTQKEEIPEEELNEDVEEIDHAERELRRGQILWFRGLNRIQTQIRVVKAFRSSLYEGLEKPESRTSIHNFMAHPEFRVEDSQPHIPLIDDTDLEEDAALKQNSSPPSSLNKNNSAIDSGINLTTDTSKSATSSSPGSPIHSLETSL</sequence>
<name>A0A341B327_NEOAA</name>
<dbReference type="NCBIfam" id="TIGR01517">
    <property type="entry name" value="ATPase-IIB_Ca"/>
    <property type="match status" value="1"/>
</dbReference>
<comment type="similarity">
    <text evidence="2 18">Belongs to the cation transport ATPase (P-type) (TC 3.A.3) family. Type IIB subfamily.</text>
</comment>
<dbReference type="Pfam" id="PF00690">
    <property type="entry name" value="Cation_ATPase_N"/>
    <property type="match status" value="1"/>
</dbReference>
<keyword evidence="4" id="KW-1003">Cell membrane</keyword>